<keyword evidence="6" id="KW-0393">Immunoglobulin domain</keyword>
<keyword evidence="5" id="KW-0325">Glycoprotein</keyword>
<accession>A0A8C2TZY9</accession>
<dbReference type="FunFam" id="2.60.40.10:FF:000142">
    <property type="entry name" value="V-set domain-containing T-cell activation inhibitor 1"/>
    <property type="match status" value="1"/>
</dbReference>
<keyword evidence="8" id="KW-0812">Transmembrane</keyword>
<dbReference type="GO" id="GO:0050852">
    <property type="term" value="P:T cell receptor signaling pathway"/>
    <property type="evidence" value="ECO:0007669"/>
    <property type="project" value="TreeGrafter"/>
</dbReference>
<evidence type="ECO:0000256" key="8">
    <source>
        <dbReference type="SAM" id="Phobius"/>
    </source>
</evidence>
<dbReference type="AlphaFoldDB" id="A0A8C2TZY9"/>
<evidence type="ECO:0000256" key="2">
    <source>
        <dbReference type="ARBA" id="ARBA00022729"/>
    </source>
</evidence>
<keyword evidence="8" id="KW-1133">Transmembrane helix</keyword>
<evidence type="ECO:0000256" key="7">
    <source>
        <dbReference type="SAM" id="Coils"/>
    </source>
</evidence>
<dbReference type="PANTHER" id="PTHR24100">
    <property type="entry name" value="BUTYROPHILIN"/>
    <property type="match status" value="1"/>
</dbReference>
<dbReference type="InterPro" id="IPR050504">
    <property type="entry name" value="IgSF_BTN/MOG"/>
</dbReference>
<evidence type="ECO:0000259" key="9">
    <source>
        <dbReference type="PROSITE" id="PS50835"/>
    </source>
</evidence>
<evidence type="ECO:0000256" key="4">
    <source>
        <dbReference type="ARBA" id="ARBA00023157"/>
    </source>
</evidence>
<dbReference type="InterPro" id="IPR013106">
    <property type="entry name" value="Ig_V-set"/>
</dbReference>
<evidence type="ECO:0000313" key="11">
    <source>
        <dbReference type="Proteomes" id="UP000694412"/>
    </source>
</evidence>
<comment type="subcellular location">
    <subcellularLocation>
        <location evidence="1">Membrane</location>
    </subcellularLocation>
</comment>
<keyword evidence="3 8" id="KW-0472">Membrane</keyword>
<dbReference type="SMART" id="SM00409">
    <property type="entry name" value="IG"/>
    <property type="match status" value="1"/>
</dbReference>
<dbReference type="InterPro" id="IPR013783">
    <property type="entry name" value="Ig-like_fold"/>
</dbReference>
<dbReference type="Proteomes" id="UP000694412">
    <property type="component" value="Chromosome 16"/>
</dbReference>
<dbReference type="PANTHER" id="PTHR24100:SF149">
    <property type="entry name" value="BG-LIKE ANTIGEN 1-RELATED"/>
    <property type="match status" value="1"/>
</dbReference>
<dbReference type="Gene3D" id="2.60.40.10">
    <property type="entry name" value="Immunoglobulins"/>
    <property type="match status" value="1"/>
</dbReference>
<keyword evidence="11" id="KW-1185">Reference proteome</keyword>
<dbReference type="GO" id="GO:0050863">
    <property type="term" value="P:regulation of T cell activation"/>
    <property type="evidence" value="ECO:0007669"/>
    <property type="project" value="UniProtKB-ARBA"/>
</dbReference>
<dbReference type="SMART" id="SM00406">
    <property type="entry name" value="IGv"/>
    <property type="match status" value="1"/>
</dbReference>
<dbReference type="InterPro" id="IPR036179">
    <property type="entry name" value="Ig-like_dom_sf"/>
</dbReference>
<dbReference type="InterPro" id="IPR007110">
    <property type="entry name" value="Ig-like_dom"/>
</dbReference>
<reference evidence="10" key="2">
    <citation type="submission" date="2025-08" db="UniProtKB">
        <authorList>
            <consortium name="Ensembl"/>
        </authorList>
    </citation>
    <scope>IDENTIFICATION</scope>
</reference>
<reference evidence="10" key="3">
    <citation type="submission" date="2025-09" db="UniProtKB">
        <authorList>
            <consortium name="Ensembl"/>
        </authorList>
    </citation>
    <scope>IDENTIFICATION</scope>
</reference>
<reference evidence="10" key="1">
    <citation type="submission" date="2015-11" db="EMBL/GenBank/DDBJ databases">
        <authorList>
            <consortium name="International Coturnix japonica Genome Analysis Consortium"/>
            <person name="Warren W."/>
            <person name="Burt D.W."/>
            <person name="Antin P.B."/>
            <person name="Lanford R."/>
            <person name="Gros J."/>
            <person name="Wilson R.K."/>
        </authorList>
    </citation>
    <scope>NUCLEOTIDE SEQUENCE [LARGE SCALE GENOMIC DNA]</scope>
</reference>
<dbReference type="PROSITE" id="PS50835">
    <property type="entry name" value="IG_LIKE"/>
    <property type="match status" value="1"/>
</dbReference>
<keyword evidence="7" id="KW-0175">Coiled coil</keyword>
<evidence type="ECO:0000313" key="10">
    <source>
        <dbReference type="Ensembl" id="ENSCJPP00005019432.1"/>
    </source>
</evidence>
<evidence type="ECO:0000256" key="1">
    <source>
        <dbReference type="ARBA" id="ARBA00004370"/>
    </source>
</evidence>
<dbReference type="GO" id="GO:0005102">
    <property type="term" value="F:signaling receptor binding"/>
    <property type="evidence" value="ECO:0007669"/>
    <property type="project" value="TreeGrafter"/>
</dbReference>
<protein>
    <recommendedName>
        <fullName evidence="9">Ig-like domain-containing protein</fullName>
    </recommendedName>
</protein>
<dbReference type="Pfam" id="PF07686">
    <property type="entry name" value="V-set"/>
    <property type="match status" value="1"/>
</dbReference>
<dbReference type="SUPFAM" id="SSF48726">
    <property type="entry name" value="Immunoglobulin"/>
    <property type="match status" value="1"/>
</dbReference>
<dbReference type="GO" id="GO:0009897">
    <property type="term" value="C:external side of plasma membrane"/>
    <property type="evidence" value="ECO:0007669"/>
    <property type="project" value="TreeGrafter"/>
</dbReference>
<feature type="transmembrane region" description="Helical" evidence="8">
    <location>
        <begin position="208"/>
        <end position="228"/>
    </location>
</feature>
<feature type="domain" description="Ig-like" evidence="9">
    <location>
        <begin position="64"/>
        <end position="196"/>
    </location>
</feature>
<name>A0A8C2TZY9_COTJA</name>
<proteinExistence type="predicted"/>
<dbReference type="Ensembl" id="ENSCJPT00005026908.1">
    <property type="protein sequence ID" value="ENSCJPP00005019432.1"/>
    <property type="gene ID" value="ENSCJPG00005015740.1"/>
</dbReference>
<organism evidence="10 11">
    <name type="scientific">Coturnix japonica</name>
    <name type="common">Japanese quail</name>
    <name type="synonym">Coturnix coturnix japonica</name>
    <dbReference type="NCBI Taxonomy" id="93934"/>
    <lineage>
        <taxon>Eukaryota</taxon>
        <taxon>Metazoa</taxon>
        <taxon>Chordata</taxon>
        <taxon>Craniata</taxon>
        <taxon>Vertebrata</taxon>
        <taxon>Euteleostomi</taxon>
        <taxon>Archelosauria</taxon>
        <taxon>Archosauria</taxon>
        <taxon>Dinosauria</taxon>
        <taxon>Saurischia</taxon>
        <taxon>Theropoda</taxon>
        <taxon>Coelurosauria</taxon>
        <taxon>Aves</taxon>
        <taxon>Neognathae</taxon>
        <taxon>Galloanserae</taxon>
        <taxon>Galliformes</taxon>
        <taxon>Phasianidae</taxon>
        <taxon>Perdicinae</taxon>
        <taxon>Coturnix</taxon>
    </lineage>
</organism>
<evidence type="ECO:0000256" key="6">
    <source>
        <dbReference type="ARBA" id="ARBA00023319"/>
    </source>
</evidence>
<dbReference type="GO" id="GO:0001817">
    <property type="term" value="P:regulation of cytokine production"/>
    <property type="evidence" value="ECO:0007669"/>
    <property type="project" value="TreeGrafter"/>
</dbReference>
<sequence length="368" mass="40806">MSWNRNRILLLLAPSSHPSSTPSPPPSPYQSPSFLTFPQLLPPSSTPAQMCFISGCNHPSFSHPRRTLLAHLMALHLLQLGSALLTVVAPNHHVTATVGQDIVLHCQLSPSKDAWSSDIRWFQHGSAGFVHHYRNGEDLEQMEEYKGRTELLRDGLSDGNLGLLITAVSSVDRGSYICAVEDSDGYADAVVELEVSDPFSQIVHPWKVALAVVIILLVGSSVLIIFFLHRKQVAQNRVLKGKNAALAEQAEKLERKDASLAEQAKRMERTDELLVKLPSILKRSDAKLDTLAGKLVEITEKFDIWNSQLKIHYRIMQLRAFQLKNLVAELEKTDTVLAEIRAVKIVERTEALGESSSSNPKNMAFPMG</sequence>
<dbReference type="GeneTree" id="ENSGT00940000153527"/>
<dbReference type="InterPro" id="IPR003599">
    <property type="entry name" value="Ig_sub"/>
</dbReference>
<evidence type="ECO:0000256" key="3">
    <source>
        <dbReference type="ARBA" id="ARBA00023136"/>
    </source>
</evidence>
<keyword evidence="4" id="KW-1015">Disulfide bond</keyword>
<dbReference type="GO" id="GO:1903037">
    <property type="term" value="P:regulation of leukocyte cell-cell adhesion"/>
    <property type="evidence" value="ECO:0007669"/>
    <property type="project" value="UniProtKB-ARBA"/>
</dbReference>
<keyword evidence="2" id="KW-0732">Signal</keyword>
<evidence type="ECO:0000256" key="5">
    <source>
        <dbReference type="ARBA" id="ARBA00023180"/>
    </source>
</evidence>
<feature type="coiled-coil region" evidence="7">
    <location>
        <begin position="236"/>
        <end position="270"/>
    </location>
</feature>